<evidence type="ECO:0000313" key="1">
    <source>
        <dbReference type="EnsemblMetazoa" id="GPAI047883-PA"/>
    </source>
</evidence>
<dbReference type="Proteomes" id="UP000092445">
    <property type="component" value="Unassembled WGS sequence"/>
</dbReference>
<reference evidence="1" key="2">
    <citation type="submission" date="2020-05" db="UniProtKB">
        <authorList>
            <consortium name="EnsemblMetazoa"/>
        </authorList>
    </citation>
    <scope>IDENTIFICATION</scope>
    <source>
        <strain evidence="1">IAEA</strain>
    </source>
</reference>
<dbReference type="AlphaFoldDB" id="A0A1B0AJJ9"/>
<keyword evidence="2" id="KW-1185">Reference proteome</keyword>
<protein>
    <submittedName>
        <fullName evidence="1">Uncharacterized protein</fullName>
    </submittedName>
</protein>
<evidence type="ECO:0000313" key="2">
    <source>
        <dbReference type="Proteomes" id="UP000092445"/>
    </source>
</evidence>
<reference evidence="2" key="1">
    <citation type="submission" date="2014-03" db="EMBL/GenBank/DDBJ databases">
        <authorList>
            <person name="Aksoy S."/>
            <person name="Warren W."/>
            <person name="Wilson R.K."/>
        </authorList>
    </citation>
    <scope>NUCLEOTIDE SEQUENCE [LARGE SCALE GENOMIC DNA]</scope>
    <source>
        <strain evidence="2">IAEA</strain>
    </source>
</reference>
<accession>A0A1B0AJJ9</accession>
<organism evidence="1 2">
    <name type="scientific">Glossina pallidipes</name>
    <name type="common">Tsetse fly</name>
    <dbReference type="NCBI Taxonomy" id="7398"/>
    <lineage>
        <taxon>Eukaryota</taxon>
        <taxon>Metazoa</taxon>
        <taxon>Ecdysozoa</taxon>
        <taxon>Arthropoda</taxon>
        <taxon>Hexapoda</taxon>
        <taxon>Insecta</taxon>
        <taxon>Pterygota</taxon>
        <taxon>Neoptera</taxon>
        <taxon>Endopterygota</taxon>
        <taxon>Diptera</taxon>
        <taxon>Brachycera</taxon>
        <taxon>Muscomorpha</taxon>
        <taxon>Hippoboscoidea</taxon>
        <taxon>Glossinidae</taxon>
        <taxon>Glossina</taxon>
    </lineage>
</organism>
<name>A0A1B0AJJ9_GLOPL</name>
<sequence length="123" mass="13902">MIARCEWGHLFSSCLTDHISSVNSTESVITVSETVKYVGKLIVVEKCDQVYFPRRQAMEDCCQSLGSYELARFNLADILGKKGIAVLISRKYIEFCFLENILDLKTPEEKGEPVGYVNCAFHI</sequence>
<proteinExistence type="predicted"/>
<dbReference type="VEuPathDB" id="VectorBase:GPAI047883"/>
<dbReference type="EnsemblMetazoa" id="GPAI047883-RA">
    <property type="protein sequence ID" value="GPAI047883-PA"/>
    <property type="gene ID" value="GPAI047883"/>
</dbReference>